<sequence>MNEPAKFNNVVSFLWAIADLLNGAFKKSEFQKIILPFTVLRRLDYALEKTKAKVLETEHTLKAKGLENRHGQLCRAAGYAFYNTSKFNYESLLHDDTNLALNLRQYVMGFSPNVREIFAAFNFDDTIRDLGRVNLLYLLMERFNEKSKVDLRPASMSNHEMGYVFEHLLRKFNEALNENPGEHFTPRDAIRLMVDLVLMLDSELAGTEGIPRTVYDCGCGTGGILSITKEHVLQINPQAKVFLYGQELNPFTWAIARADMLILEPEGKDAENIKCGSTLSDDQLSDMRFDLQFVNPPYGYEWSKDYDAVTAEAARGFDGRFGAGTPRKSDGQMLFLQHLIARMNDPEESQSYIGIILNGSPLFTGGAASGESEIRRWIMENDWLEAIVAMPQQLFYNTGIGTYIWLLSNRKPAKHKGKVMLVDASGEEFWSGMSKSLGSKRREITEDHKQAILNLVKVRKEGPHVKLFDTTDFGYREIKVLRPLKLRFTVNAESLARLDAQAAFRNLAVSKKKAAAEQKREEQEGLALQAEIRNTLQTLAGKTYTCRDKFTTALDAALKKAGLKLKAPVLKAILAGIGERDDAAEVCRDKDGNPEPDTDLNDTENVPLKEKVETYFAREVTPHVPDAWIDPAYCDAKDGQVGRVGYEIPFNRHFYVFQPPRLLSAIDADLKTSTDRILNMIGGLTQ</sequence>
<dbReference type="PANTHER" id="PTHR42933">
    <property type="entry name" value="SLR6095 PROTEIN"/>
    <property type="match status" value="1"/>
</dbReference>
<keyword evidence="5" id="KW-0949">S-adenosyl-L-methionine</keyword>
<evidence type="ECO:0000256" key="5">
    <source>
        <dbReference type="ARBA" id="ARBA00022691"/>
    </source>
</evidence>
<comment type="catalytic activity">
    <reaction evidence="7">
        <text>a 2'-deoxyadenosine in DNA + S-adenosyl-L-methionine = an N(6)-methyl-2'-deoxyadenosine in DNA + S-adenosyl-L-homocysteine + H(+)</text>
        <dbReference type="Rhea" id="RHEA:15197"/>
        <dbReference type="Rhea" id="RHEA-COMP:12418"/>
        <dbReference type="Rhea" id="RHEA-COMP:12419"/>
        <dbReference type="ChEBI" id="CHEBI:15378"/>
        <dbReference type="ChEBI" id="CHEBI:57856"/>
        <dbReference type="ChEBI" id="CHEBI:59789"/>
        <dbReference type="ChEBI" id="CHEBI:90615"/>
        <dbReference type="ChEBI" id="CHEBI:90616"/>
        <dbReference type="EC" id="2.1.1.72"/>
    </reaction>
</comment>
<keyword evidence="4" id="KW-0808">Transferase</keyword>
<dbReference type="EMBL" id="CP001101">
    <property type="protein sequence ID" value="ACE03704.1"/>
    <property type="molecule type" value="Genomic_DNA"/>
</dbReference>
<dbReference type="AlphaFoldDB" id="B3ENS7"/>
<dbReference type="REBASE" id="18371">
    <property type="entry name" value="M.CphBORF751P"/>
</dbReference>
<evidence type="ECO:0000256" key="4">
    <source>
        <dbReference type="ARBA" id="ARBA00022679"/>
    </source>
</evidence>
<feature type="domain" description="N6 adenine-specific DNA methyltransferase N-terminal" evidence="9">
    <location>
        <begin position="12"/>
        <end position="143"/>
    </location>
</feature>
<evidence type="ECO:0000259" key="9">
    <source>
        <dbReference type="Pfam" id="PF12161"/>
    </source>
</evidence>
<evidence type="ECO:0000256" key="1">
    <source>
        <dbReference type="ARBA" id="ARBA00006594"/>
    </source>
</evidence>
<evidence type="ECO:0000256" key="7">
    <source>
        <dbReference type="ARBA" id="ARBA00047942"/>
    </source>
</evidence>
<dbReference type="InterPro" id="IPR029063">
    <property type="entry name" value="SAM-dependent_MTases_sf"/>
</dbReference>
<dbReference type="STRING" id="331678.Cphamn1_0751"/>
<dbReference type="OrthoDB" id="9814572at2"/>
<dbReference type="PANTHER" id="PTHR42933:SF3">
    <property type="entry name" value="TYPE I RESTRICTION ENZYME MJAVIII METHYLASE SUBUNIT"/>
    <property type="match status" value="1"/>
</dbReference>
<organism evidence="10">
    <name type="scientific">Chlorobium phaeobacteroides (strain BS1)</name>
    <dbReference type="NCBI Taxonomy" id="331678"/>
    <lineage>
        <taxon>Bacteria</taxon>
        <taxon>Pseudomonadati</taxon>
        <taxon>Chlorobiota</taxon>
        <taxon>Chlorobiia</taxon>
        <taxon>Chlorobiales</taxon>
        <taxon>Chlorobiaceae</taxon>
        <taxon>Chlorobium/Pelodictyon group</taxon>
        <taxon>Chlorobium</taxon>
    </lineage>
</organism>
<dbReference type="InterPro" id="IPR003356">
    <property type="entry name" value="DNA_methylase_A-5"/>
</dbReference>
<gene>
    <name evidence="10" type="ordered locus">Cphamn1_0751</name>
</gene>
<dbReference type="CDD" id="cd02440">
    <property type="entry name" value="AdoMet_MTases"/>
    <property type="match status" value="1"/>
</dbReference>
<dbReference type="eggNOG" id="COG0286">
    <property type="taxonomic scope" value="Bacteria"/>
</dbReference>
<dbReference type="Pfam" id="PF02384">
    <property type="entry name" value="N6_Mtase"/>
    <property type="match status" value="1"/>
</dbReference>
<keyword evidence="6" id="KW-0680">Restriction system</keyword>
<evidence type="ECO:0000256" key="6">
    <source>
        <dbReference type="ARBA" id="ARBA00022747"/>
    </source>
</evidence>
<evidence type="ECO:0000259" key="8">
    <source>
        <dbReference type="Pfam" id="PF02384"/>
    </source>
</evidence>
<keyword evidence="3 10" id="KW-0489">Methyltransferase</keyword>
<protein>
    <recommendedName>
        <fullName evidence="2">site-specific DNA-methyltransferase (adenine-specific)</fullName>
        <ecNumber evidence="2">2.1.1.72</ecNumber>
    </recommendedName>
</protein>
<accession>B3ENS7</accession>
<dbReference type="PRINTS" id="PR00507">
    <property type="entry name" value="N12N6MTFRASE"/>
</dbReference>
<dbReference type="GO" id="GO:0003677">
    <property type="term" value="F:DNA binding"/>
    <property type="evidence" value="ECO:0007669"/>
    <property type="project" value="InterPro"/>
</dbReference>
<dbReference type="HOGENOM" id="CLU_012122_0_0_10"/>
<dbReference type="GO" id="GO:0009007">
    <property type="term" value="F:site-specific DNA-methyltransferase (adenine-specific) activity"/>
    <property type="evidence" value="ECO:0007669"/>
    <property type="project" value="UniProtKB-EC"/>
</dbReference>
<feature type="domain" description="DNA methylase adenine-specific" evidence="8">
    <location>
        <begin position="158"/>
        <end position="462"/>
    </location>
</feature>
<dbReference type="Gene3D" id="3.40.50.150">
    <property type="entry name" value="Vaccinia Virus protein VP39"/>
    <property type="match status" value="1"/>
</dbReference>
<dbReference type="Pfam" id="PF12161">
    <property type="entry name" value="HsdM_N"/>
    <property type="match status" value="1"/>
</dbReference>
<name>B3ENS7_CHLPB</name>
<dbReference type="InterPro" id="IPR051537">
    <property type="entry name" value="DNA_Adenine_Mtase"/>
</dbReference>
<dbReference type="InterPro" id="IPR022749">
    <property type="entry name" value="D12N6_MeTrfase_N"/>
</dbReference>
<evidence type="ECO:0000256" key="2">
    <source>
        <dbReference type="ARBA" id="ARBA00011900"/>
    </source>
</evidence>
<dbReference type="GO" id="GO:0032259">
    <property type="term" value="P:methylation"/>
    <property type="evidence" value="ECO:0007669"/>
    <property type="project" value="UniProtKB-KW"/>
</dbReference>
<dbReference type="KEGG" id="cpb:Cphamn1_0751"/>
<evidence type="ECO:0000313" key="10">
    <source>
        <dbReference type="EMBL" id="ACE03704.1"/>
    </source>
</evidence>
<comment type="similarity">
    <text evidence="1">Belongs to the N(4)/N(6)-methyltransferase family.</text>
</comment>
<proteinExistence type="inferred from homology"/>
<dbReference type="EC" id="2.1.1.72" evidence="2"/>
<dbReference type="SUPFAM" id="SSF53335">
    <property type="entry name" value="S-adenosyl-L-methionine-dependent methyltransferases"/>
    <property type="match status" value="1"/>
</dbReference>
<evidence type="ECO:0000256" key="3">
    <source>
        <dbReference type="ARBA" id="ARBA00022603"/>
    </source>
</evidence>
<dbReference type="GO" id="GO:0009307">
    <property type="term" value="P:DNA restriction-modification system"/>
    <property type="evidence" value="ECO:0007669"/>
    <property type="project" value="UniProtKB-KW"/>
</dbReference>
<dbReference type="GO" id="GO:0008170">
    <property type="term" value="F:N-methyltransferase activity"/>
    <property type="evidence" value="ECO:0007669"/>
    <property type="project" value="InterPro"/>
</dbReference>
<reference evidence="10" key="1">
    <citation type="submission" date="2008-06" db="EMBL/GenBank/DDBJ databases">
        <title>Complete sequence of Chlorobium phaeobacteroides BS1.</title>
        <authorList>
            <consortium name="US DOE Joint Genome Institute"/>
            <person name="Lucas S."/>
            <person name="Copeland A."/>
            <person name="Lapidus A."/>
            <person name="Glavina del Rio T."/>
            <person name="Dalin E."/>
            <person name="Tice H."/>
            <person name="Bruce D."/>
            <person name="Goodwin L."/>
            <person name="Pitluck S."/>
            <person name="Schmutz J."/>
            <person name="Larimer F."/>
            <person name="Land M."/>
            <person name="Hauser L."/>
            <person name="Kyrpides N."/>
            <person name="Ovchinnikova G."/>
            <person name="Li T."/>
            <person name="Liu Z."/>
            <person name="Zhao F."/>
            <person name="Overmann J."/>
            <person name="Bryant D.A."/>
            <person name="Richardson P."/>
        </authorList>
    </citation>
    <scope>NUCLEOTIDE SEQUENCE [LARGE SCALE GENOMIC DNA]</scope>
    <source>
        <strain evidence="10">BS1</strain>
    </source>
</reference>